<keyword evidence="3" id="KW-0274">FAD</keyword>
<evidence type="ECO:0000256" key="1">
    <source>
        <dbReference type="ARBA" id="ARBA00001974"/>
    </source>
</evidence>
<dbReference type="EMBL" id="RBXL01000001">
    <property type="protein sequence ID" value="RKT46671.1"/>
    <property type="molecule type" value="Genomic_DNA"/>
</dbReference>
<evidence type="ECO:0000259" key="6">
    <source>
        <dbReference type="PROSITE" id="PS51384"/>
    </source>
</evidence>
<feature type="domain" description="FAD-binding FR-type" evidence="6">
    <location>
        <begin position="9"/>
        <end position="132"/>
    </location>
</feature>
<evidence type="ECO:0000313" key="8">
    <source>
        <dbReference type="Proteomes" id="UP000274556"/>
    </source>
</evidence>
<dbReference type="InterPro" id="IPR015701">
    <property type="entry name" value="FNR"/>
</dbReference>
<dbReference type="InterPro" id="IPR001709">
    <property type="entry name" value="Flavoprot_Pyr_Nucl_cyt_Rdtase"/>
</dbReference>
<evidence type="ECO:0000256" key="3">
    <source>
        <dbReference type="ARBA" id="ARBA00022827"/>
    </source>
</evidence>
<dbReference type="InterPro" id="IPR001433">
    <property type="entry name" value="OxRdtase_FAD/NAD-bd"/>
</dbReference>
<keyword evidence="5" id="KW-0560">Oxidoreductase</keyword>
<evidence type="ECO:0000256" key="5">
    <source>
        <dbReference type="ARBA" id="ARBA00023002"/>
    </source>
</evidence>
<sequence length="286" mass="31680">MSEAPADVGPTTQAFIKDSRRITPESTEEIRHITLQVADPAFQFVEGQSIGVVIPGPHPFGNAYHVRRYSIANARSVPIDTGVELDLLVRRCFYIDEVSGERYPGIASNYLCDAKPGASLTIGGPYLSPFKMPLDNRANLLMIGTGTGIAPFRAFAQLIYERRGDWKGQVRLYYGGRSGLDLMYTNDETTDLANYYDEKTFKAFRALGTRPLMSSSQALERGLTENADDALHLINEPDTHVFLSGLGKIAAVFDKVMAERVGSSEAWAAIKQKMIDEGRWSELIYD</sequence>
<dbReference type="OrthoDB" id="9816402at2"/>
<reference evidence="7 8" key="1">
    <citation type="submission" date="2018-10" db="EMBL/GenBank/DDBJ databases">
        <title>Genomic Encyclopedia of Archaeal and Bacterial Type Strains, Phase II (KMG-II): from individual species to whole genera.</title>
        <authorList>
            <person name="Goeker M."/>
        </authorList>
    </citation>
    <scope>NUCLEOTIDE SEQUENCE [LARGE SCALE GENOMIC DNA]</scope>
    <source>
        <strain evidence="7 8">DSM 235</strain>
    </source>
</reference>
<keyword evidence="2" id="KW-0285">Flavoprotein</keyword>
<dbReference type="PANTHER" id="PTHR43314">
    <property type="match status" value="1"/>
</dbReference>
<comment type="caution">
    <text evidence="7">The sequence shown here is derived from an EMBL/GenBank/DDBJ whole genome shotgun (WGS) entry which is preliminary data.</text>
</comment>
<dbReference type="GO" id="GO:0016491">
    <property type="term" value="F:oxidoreductase activity"/>
    <property type="evidence" value="ECO:0007669"/>
    <property type="project" value="UniProtKB-KW"/>
</dbReference>
<dbReference type="PRINTS" id="PR00371">
    <property type="entry name" value="FPNCR"/>
</dbReference>
<evidence type="ECO:0000256" key="2">
    <source>
        <dbReference type="ARBA" id="ARBA00022630"/>
    </source>
</evidence>
<dbReference type="Proteomes" id="UP000274556">
    <property type="component" value="Unassembled WGS sequence"/>
</dbReference>
<accession>A0A495VB96</accession>
<dbReference type="AlphaFoldDB" id="A0A495VB96"/>
<gene>
    <name evidence="7" type="ORF">BDD21_4203</name>
</gene>
<name>A0A495VB96_9GAMM</name>
<dbReference type="RefSeq" id="WP_120798753.1">
    <property type="nucleotide sequence ID" value="NZ_RBXL01000001.1"/>
</dbReference>
<dbReference type="InterPro" id="IPR017938">
    <property type="entry name" value="Riboflavin_synthase-like_b-brl"/>
</dbReference>
<dbReference type="SUPFAM" id="SSF52343">
    <property type="entry name" value="Ferredoxin reductase-like, C-terminal NADP-linked domain"/>
    <property type="match status" value="1"/>
</dbReference>
<dbReference type="Gene3D" id="2.40.30.10">
    <property type="entry name" value="Translation factors"/>
    <property type="match status" value="1"/>
</dbReference>
<dbReference type="InterPro" id="IPR017927">
    <property type="entry name" value="FAD-bd_FR_type"/>
</dbReference>
<keyword evidence="8" id="KW-1185">Reference proteome</keyword>
<proteinExistence type="predicted"/>
<keyword evidence="4" id="KW-0521">NADP</keyword>
<protein>
    <submittedName>
        <fullName evidence="7">Ferredoxin--NADP+ reductase</fullName>
    </submittedName>
</protein>
<evidence type="ECO:0000313" key="7">
    <source>
        <dbReference type="EMBL" id="RKT46671.1"/>
    </source>
</evidence>
<evidence type="ECO:0000256" key="4">
    <source>
        <dbReference type="ARBA" id="ARBA00022857"/>
    </source>
</evidence>
<dbReference type="SUPFAM" id="SSF63380">
    <property type="entry name" value="Riboflavin synthase domain-like"/>
    <property type="match status" value="1"/>
</dbReference>
<dbReference type="InterPro" id="IPR039261">
    <property type="entry name" value="FNR_nucleotide-bd"/>
</dbReference>
<dbReference type="Gene3D" id="3.40.50.80">
    <property type="entry name" value="Nucleotide-binding domain of ferredoxin-NADP reductase (FNR) module"/>
    <property type="match status" value="1"/>
</dbReference>
<comment type="cofactor">
    <cofactor evidence="1">
        <name>FAD</name>
        <dbReference type="ChEBI" id="CHEBI:57692"/>
    </cofactor>
</comment>
<dbReference type="Pfam" id="PF00175">
    <property type="entry name" value="NAD_binding_1"/>
    <property type="match status" value="1"/>
</dbReference>
<dbReference type="PROSITE" id="PS51384">
    <property type="entry name" value="FAD_FR"/>
    <property type="match status" value="1"/>
</dbReference>
<organism evidence="7 8">
    <name type="scientific">Thiocapsa rosea</name>
    <dbReference type="NCBI Taxonomy" id="69360"/>
    <lineage>
        <taxon>Bacteria</taxon>
        <taxon>Pseudomonadati</taxon>
        <taxon>Pseudomonadota</taxon>
        <taxon>Gammaproteobacteria</taxon>
        <taxon>Chromatiales</taxon>
        <taxon>Chromatiaceae</taxon>
        <taxon>Thiocapsa</taxon>
    </lineage>
</organism>